<feature type="compositionally biased region" description="Low complexity" evidence="1">
    <location>
        <begin position="807"/>
        <end position="817"/>
    </location>
</feature>
<dbReference type="Pfam" id="PF00501">
    <property type="entry name" value="AMP-binding"/>
    <property type="match status" value="1"/>
</dbReference>
<evidence type="ECO:0000259" key="3">
    <source>
        <dbReference type="Pfam" id="PF24919"/>
    </source>
</evidence>
<feature type="compositionally biased region" description="Basic and acidic residues" evidence="1">
    <location>
        <begin position="831"/>
        <end position="848"/>
    </location>
</feature>
<dbReference type="InterPro" id="IPR042099">
    <property type="entry name" value="ANL_N_sf"/>
</dbReference>
<sequence>MNPFDDNEYTDEYLNNLNLLIQEYEGGYLTELGYERKKNELTHEYERLVASLPNKYSNSQLSDSANKYSNSQLSVSQNKYPNSQLEDSANNTLPKSSLNLSQKSYFINSRKNSTNIDSFIKIDSYHDSNPSKDSLLRNPSRSDIIEPSSASYSIKNFNHSLNSSLPSDYINVSNNNYSLSNDSLNNILTFAPKTARKPSLYSITDPNTKLSSSPTSSSHSLLNLTKTKNFKSTQQKKDLLNSVIPNNLDINYTNDDLITTPNNNSVFSRSQDSQFHQNQSTTIAKNVSVKATNKKKLTHFSKVFDDFSDNSDEYDYTTESKPKPTRPSIYAGILSGRDILEDQFFGKNHDSTEIDSILHPQPSSIYENDILNSPNMDNDINFQFQPSKSILKNLKQSDLTSLQQESPSSSIKNLPRAYKNHLTNTKTRVNRVNPRQSVFIPDEITNSHYNLHTNNYNKDCLPEISQPQNSNNLISTPSNLSLENYKSVSKKLAPSSPSDRIDQNGFTSKIENLSIHHKISNNRIDSFQNLDLLKDNTNGSLIHNKPLESKNFTQQQDLLDNGLNISLASQKNFNQNKNIASSKNQYPQISDNNLVSKPSTINSISINSLNNQNNQHSNTDNYVLESYIEFEYYLNSDNAGSNNNVDTKNKFTENSNYTDTKNNFTENSNYADTKNKFTENSNYNPPYSNFETNQHIIRSPGDSLLQPSKTYDEPSLNFADSFVKIDSINAAKNTQTSFQSSNNPFDSHYIDTNSLQSKRFSKLIPSNHHNTLNDNSNQNYISTIPKISSQDSNKLSRNEQSFDHNNRNPNLLDRNPPASSIKLGDNLNDVRATRREIATRDRSTEHTQKSNPRNLSNRNTFLSTRAAKNKSAYFPPNMDIEDGATFERDYSKENIEFNLEENQLKGQPENYIDEIQTSFSNSQQKNSDNKYNDPINKLDSKLDENFYEKSFDFILNNQNAHKTHSENNNSFNSPTTNIKTPLSQKIEPENILYSNQYTRSKSKTIISFLEYHSKNIPNATAYTCVDNKGNQIGSLTWKQLLVEVKKLYLLLKKLPTKISKDDRVALVYRKYEVLDFICSLYACFIGGIIAIPLVACDSYAELAYVLRSTESKLVMTTDLNILSLNKDLNVLLTKNSETDPSNDFNKIWPKDIPWISANINVNNTSTFKNEQQLDNLMNFDHPQVLGTDLAYIEYSKSANGELKGISIDHDTLLSQCKVWARSTIVRQSNRQNSSASNNVSSLASLALQPNDINPMQRVNSPVAIKHFSDKQNNSDISKASKNSSLDANQPNGSNKSLLNMITNNSSKFRGLKNKKSIIGGDYTVINKSSGSQSNNAFQAGSKVTNQYSKSSFDPMFNPNNDQNFEGNNTKNLLSKNSMELISDSDHDSDLDLNFEITDIDLQSSLKSIKKDVFLTNIEPRQQFGLVYGIFSNGFSGNHAVHVSSVVCEDPAAYLYTIMKYKANIVAVSGYSELDQILKTVVEDPTKITKSNYFRNNTGLPMMPNLAHLRLILVDTMNIDYEFHQMFTSAVLMMFGCPVRKILQTQYRPVLTPIMTLAEYGGFLLAINCGTKIVSNDNLSNDDSNGELDFSSDVSGLMDLNLDRYSLGNGLVKPTSKKNSQNSIAMAKAFISKSLNQMGNEEPFLKMALFGLPSLGTEIVIVDPDTRFACDFDQVGEIWINSESAGSCFWGLPKLSKSIFEAKYNYYPEETKSKQKIINNYVIQSEKNYLRTGLMGAIIKHQVLVLGYYEDRLRCMAKKRSDDDFDIADISISYSLVMVASLKKKFGRFIKDCIFIETIVNNVHLNILFVECTNVSSNIYLDFSFNTLYKNIYTFLADKYGFLLFGIVFCKYKSLLRAYQYGKRQLNVALIKQNWELGKLKSYYTGLSFNSLFLALPSDIKNISNDKPKFLQDPSVSIFGVWDQITGYEPIDSSIDENSNIDLTKFESISELLVYRAQVNPTGTAYLQHDSSGNMVKSVSNKEFLYKVSFVVLFYIDKARIKPGEYVIISILSGIEFALAIHACYAVGAIPIPIAPIVDDSHLVEELASLVSTILHFKVKKILVNSDMLGDCLLNSKTAHVTLQPLDVTVCNISKVEFGSKQMYSNGADFDARGISNMGSPSQHQLSNGQNKVNQQNFEFGPIPKLILGQDSFKPYKINTKGIDKTAMVMLYGGAILDCPNFVSMTHRSILNFCAQQKNDFQMYYHLPTISSARCYSGFGFLQLVVMGFFCAHSVVILSPKDYFANPSIWLSLISKYRIKDVFATLPMLEHMISYLSNNINTSPLSGPSKMISFGSTNTNDQSQNNLGNYDLSISKIKDGKIISLDGNPVTLERVTNLIVASEERVPVYSINRIENTLSAVGLRKKVLHTLYGNLMNMCISSRAYLELEKLELSIDINAVQYKKVVLVSNSNNQSEPTVETFVEGKEKADNLWPSNAEVVGNSLILQDSGKVSGSTMVAIVDPSTKRISQVGTIGEIWVYSECNASYIELPRLTSDNIEQRDRSMSNNPSISGMNPNTSRARKQKIYLDSQSRVPVLSRLNTNDPTLQNLMFVCTGDYGFLHIDVSRVRKDSDNSRLKQLYSKSSLHSTTESNTATYSGTSDNSIEEPFLFVLGKMNESFICRDMLFFTIDLEATLANICDQIPGFFEEFAVIQTNSYYRTNPEITNCHDISLYNEYMNDGTLDSGLGPNDKILVLLSASSKLQQHFSKFISNVSQPKVEIKKKPQKPSRMNLGFNLPLSLNSSRPNPAETSNPENQSVLKNLNFKQGKKGHIDNQIIEDSEIGNIIAKIVALFLDRHKLAVSQVLILQRGNLLKRKTKLIERRQIAIKDMFYSRNFNVLSSYIL</sequence>
<dbReference type="InterPro" id="IPR000873">
    <property type="entry name" value="AMP-dep_synth/lig_dom"/>
</dbReference>
<dbReference type="EMBL" id="MBFR01000134">
    <property type="protein sequence ID" value="PVU93227.1"/>
    <property type="molecule type" value="Genomic_DNA"/>
</dbReference>
<dbReference type="Gene3D" id="3.40.50.12780">
    <property type="entry name" value="N-terminal domain of ligase-like"/>
    <property type="match status" value="3"/>
</dbReference>
<evidence type="ECO:0000259" key="2">
    <source>
        <dbReference type="Pfam" id="PF00501"/>
    </source>
</evidence>
<feature type="compositionally biased region" description="Basic and acidic residues" evidence="1">
    <location>
        <begin position="794"/>
        <end position="806"/>
    </location>
</feature>
<gene>
    <name evidence="4" type="ORF">BB561_003399</name>
</gene>
<comment type="caution">
    <text evidence="4">The sequence shown here is derived from an EMBL/GenBank/DDBJ whole genome shotgun (WGS) entry which is preliminary data.</text>
</comment>
<dbReference type="Proteomes" id="UP000245383">
    <property type="component" value="Unassembled WGS sequence"/>
</dbReference>
<dbReference type="PANTHER" id="PTHR22754:SF32">
    <property type="entry name" value="DISCO-INTERACTING PROTEIN 2"/>
    <property type="match status" value="1"/>
</dbReference>
<proteinExistence type="predicted"/>
<evidence type="ECO:0000256" key="1">
    <source>
        <dbReference type="SAM" id="MobiDB-lite"/>
    </source>
</evidence>
<feature type="domain" description="AMP-dependent synthetase/ligase" evidence="2">
    <location>
        <begin position="1012"/>
        <end position="1221"/>
    </location>
</feature>
<dbReference type="OrthoDB" id="5571340at2759"/>
<feature type="compositionally biased region" description="Polar residues" evidence="1">
    <location>
        <begin position="849"/>
        <end position="859"/>
    </location>
</feature>
<dbReference type="PANTHER" id="PTHR22754">
    <property type="entry name" value="DISCO-INTERACTING PROTEIN 2 DIP2 -RELATED"/>
    <property type="match status" value="1"/>
</dbReference>
<keyword evidence="5" id="KW-1185">Reference proteome</keyword>
<evidence type="ECO:0000313" key="4">
    <source>
        <dbReference type="EMBL" id="PVU93227.1"/>
    </source>
</evidence>
<name>A0A2T9YLK7_9FUNG</name>
<dbReference type="InterPro" id="IPR056881">
    <property type="entry name" value="Mug62_dom"/>
</dbReference>
<organism evidence="4 5">
    <name type="scientific">Smittium simulii</name>
    <dbReference type="NCBI Taxonomy" id="133385"/>
    <lineage>
        <taxon>Eukaryota</taxon>
        <taxon>Fungi</taxon>
        <taxon>Fungi incertae sedis</taxon>
        <taxon>Zoopagomycota</taxon>
        <taxon>Kickxellomycotina</taxon>
        <taxon>Harpellomycetes</taxon>
        <taxon>Harpellales</taxon>
        <taxon>Legeriomycetaceae</taxon>
        <taxon>Smittium</taxon>
    </lineage>
</organism>
<feature type="region of interest" description="Disordered" evidence="1">
    <location>
        <begin position="60"/>
        <end position="96"/>
    </location>
</feature>
<evidence type="ECO:0000313" key="5">
    <source>
        <dbReference type="Proteomes" id="UP000245383"/>
    </source>
</evidence>
<feature type="region of interest" description="Disordered" evidence="1">
    <location>
        <begin position="1270"/>
        <end position="1299"/>
    </location>
</feature>
<feature type="domain" description="Meiotically up-regulated gene 62 protein-like alpha-beta" evidence="3">
    <location>
        <begin position="1748"/>
        <end position="1896"/>
    </location>
</feature>
<reference evidence="4 5" key="1">
    <citation type="journal article" date="2018" name="MBio">
        <title>Comparative Genomics Reveals the Core Gene Toolbox for the Fungus-Insect Symbiosis.</title>
        <authorList>
            <person name="Wang Y."/>
            <person name="Stata M."/>
            <person name="Wang W."/>
            <person name="Stajich J.E."/>
            <person name="White M.M."/>
            <person name="Moncalvo J.M."/>
        </authorList>
    </citation>
    <scope>NUCLEOTIDE SEQUENCE [LARGE SCALE GENOMIC DNA]</scope>
    <source>
        <strain evidence="4 5">SWE-8-4</strain>
    </source>
</reference>
<evidence type="ECO:0008006" key="6">
    <source>
        <dbReference type="Google" id="ProtNLM"/>
    </source>
</evidence>
<dbReference type="GO" id="GO:0005829">
    <property type="term" value="C:cytosol"/>
    <property type="evidence" value="ECO:0007669"/>
    <property type="project" value="TreeGrafter"/>
</dbReference>
<accession>A0A2T9YLK7</accession>
<protein>
    <recommendedName>
        <fullName evidence="6">AMP-dependent synthetase/ligase domain-containing protein</fullName>
    </recommendedName>
</protein>
<dbReference type="Pfam" id="PF24919">
    <property type="entry name" value="Mug62"/>
    <property type="match status" value="1"/>
</dbReference>
<feature type="region of interest" description="Disordered" evidence="1">
    <location>
        <begin position="786"/>
        <end position="859"/>
    </location>
</feature>
<feature type="region of interest" description="Disordered" evidence="1">
    <location>
        <begin position="650"/>
        <end position="694"/>
    </location>
</feature>
<dbReference type="SUPFAM" id="SSF56801">
    <property type="entry name" value="Acetyl-CoA synthetase-like"/>
    <property type="match status" value="3"/>
</dbReference>
<dbReference type="STRING" id="133385.A0A2T9YLK7"/>